<evidence type="ECO:0000313" key="3">
    <source>
        <dbReference type="Proteomes" id="UP000225277"/>
    </source>
</evidence>
<dbReference type="AlphaFoldDB" id="A0A2D3UQQ8"/>
<evidence type="ECO:0000313" key="2">
    <source>
        <dbReference type="EMBL" id="CZT16698.1"/>
    </source>
</evidence>
<keyword evidence="3" id="KW-1185">Reference proteome</keyword>
<proteinExistence type="predicted"/>
<dbReference type="PANTHER" id="PTHR33112">
    <property type="entry name" value="DOMAIN PROTEIN, PUTATIVE-RELATED"/>
    <property type="match status" value="1"/>
</dbReference>
<dbReference type="STRING" id="112498.A0A2D3UQQ8"/>
<dbReference type="Proteomes" id="UP000225277">
    <property type="component" value="Unassembled WGS sequence"/>
</dbReference>
<dbReference type="RefSeq" id="XP_023623591.1">
    <property type="nucleotide sequence ID" value="XM_023767823.1"/>
</dbReference>
<sequence>MSIEFVGSPYAQCGWIPLCQLDVCTEPPGRSWQEYEYQLLRLPIANQFKIDQLRRWLADSDAGEEQYVKRRERSFEEFRALIDERRFRVVDTQSGEIIEATEMVSYVAVSYVWGKKERATNAFVLAHDDGKRMVDFQNTPATLRDAIHLVSQLNLQYIWIDQLCVTQDDPDDKVANIRKMGVIYSMATFTLVAATGFDAEAGLTRLHNRQRPHEMELTAKHQGKSISFLPERETIDQIVQGTTWAKRGWTFQEQFLSTRRIIFTDEEVFYQDGIREEREAYKLVKTRPDSPEREKITMPKAWTFQSYFCSNAR</sequence>
<accession>A0A2D3UQQ8</accession>
<feature type="domain" description="Heterokaryon incompatibility" evidence="1">
    <location>
        <begin position="106"/>
        <end position="253"/>
    </location>
</feature>
<dbReference type="EMBL" id="FJUY01000003">
    <property type="protein sequence ID" value="CZT16698.1"/>
    <property type="molecule type" value="Genomic_DNA"/>
</dbReference>
<organism evidence="2 3">
    <name type="scientific">Ramularia collo-cygni</name>
    <dbReference type="NCBI Taxonomy" id="112498"/>
    <lineage>
        <taxon>Eukaryota</taxon>
        <taxon>Fungi</taxon>
        <taxon>Dikarya</taxon>
        <taxon>Ascomycota</taxon>
        <taxon>Pezizomycotina</taxon>
        <taxon>Dothideomycetes</taxon>
        <taxon>Dothideomycetidae</taxon>
        <taxon>Mycosphaerellales</taxon>
        <taxon>Mycosphaerellaceae</taxon>
        <taxon>Ramularia</taxon>
    </lineage>
</organism>
<gene>
    <name evidence="2" type="ORF">RCC_02533</name>
</gene>
<reference evidence="2 3" key="1">
    <citation type="submission" date="2016-03" db="EMBL/GenBank/DDBJ databases">
        <authorList>
            <person name="Ploux O."/>
        </authorList>
    </citation>
    <scope>NUCLEOTIDE SEQUENCE [LARGE SCALE GENOMIC DNA]</scope>
    <source>
        <strain evidence="2 3">URUG2</strain>
    </source>
</reference>
<dbReference type="PANTHER" id="PTHR33112:SF12">
    <property type="entry name" value="HETEROKARYON INCOMPATIBILITY DOMAIN-CONTAINING PROTEIN"/>
    <property type="match status" value="1"/>
</dbReference>
<name>A0A2D3UQQ8_9PEZI</name>
<dbReference type="OrthoDB" id="3649769at2759"/>
<protein>
    <recommendedName>
        <fullName evidence="1">Heterokaryon incompatibility domain-containing protein</fullName>
    </recommendedName>
</protein>
<evidence type="ECO:0000259" key="1">
    <source>
        <dbReference type="Pfam" id="PF06985"/>
    </source>
</evidence>
<dbReference type="GeneID" id="35597748"/>
<dbReference type="Pfam" id="PF06985">
    <property type="entry name" value="HET"/>
    <property type="match status" value="1"/>
</dbReference>
<dbReference type="InterPro" id="IPR010730">
    <property type="entry name" value="HET"/>
</dbReference>